<gene>
    <name evidence="4" type="ORF">GMOD_00007947</name>
</gene>
<evidence type="ECO:0000313" key="4">
    <source>
        <dbReference type="EMBL" id="RMZ73439.1"/>
    </source>
</evidence>
<feature type="region of interest" description="Disordered" evidence="1">
    <location>
        <begin position="464"/>
        <end position="536"/>
    </location>
</feature>
<feature type="compositionally biased region" description="Low complexity" evidence="1">
    <location>
        <begin position="483"/>
        <end position="492"/>
    </location>
</feature>
<keyword evidence="2" id="KW-1133">Transmembrane helix</keyword>
<accession>A0A3M7MGE9</accession>
<dbReference type="Proteomes" id="UP000265663">
    <property type="component" value="Unassembled WGS sequence"/>
</dbReference>
<feature type="transmembrane region" description="Helical" evidence="2">
    <location>
        <begin position="275"/>
        <end position="301"/>
    </location>
</feature>
<dbReference type="AlphaFoldDB" id="A0A3M7MGE9"/>
<keyword evidence="2" id="KW-0472">Membrane</keyword>
<name>A0A3M7MGE9_9PLEO</name>
<evidence type="ECO:0000313" key="5">
    <source>
        <dbReference type="Proteomes" id="UP000265663"/>
    </source>
</evidence>
<organism evidence="4 5">
    <name type="scientific">Pyrenophora seminiperda CCB06</name>
    <dbReference type="NCBI Taxonomy" id="1302712"/>
    <lineage>
        <taxon>Eukaryota</taxon>
        <taxon>Fungi</taxon>
        <taxon>Dikarya</taxon>
        <taxon>Ascomycota</taxon>
        <taxon>Pezizomycotina</taxon>
        <taxon>Dothideomycetes</taxon>
        <taxon>Pleosporomycetidae</taxon>
        <taxon>Pleosporales</taxon>
        <taxon>Pleosporineae</taxon>
        <taxon>Pleosporaceae</taxon>
        <taxon>Pyrenophora</taxon>
    </lineage>
</organism>
<feature type="chain" id="PRO_5018216808" evidence="3">
    <location>
        <begin position="22"/>
        <end position="536"/>
    </location>
</feature>
<sequence>MVARYALVATTIATFVAASTAQFLTSDDDYFYTTTRRATPTSAYWTYTSRFVDQASESPYTYNDGSVTVDTYTITATIKDGVTPTATPYSVYTSRDYYYSNLQIVEAYYASDAVASSDIVPETYLLHGLTATFSATTTTVTSIDFSMPVTMTAPASCPTPFTVTLSASVDVPSQVTAQIKPTSVETSSSTTTYGHTVYMYETWYLSANAAPFTSSSNYYYSYYIADCSTPPAPRRTGSTHLTGVGGGGSGSSRNDDSSSSDSDDVCYSYYCHTSIWTWVIIIATVIPGLFLLGFLESWFWFRRLMMGKSAMRFGTVCWVFISLWVLCFTRMQDRRSAEDQKLLAQKWKEMSRGKAFKAWMKWGFRHRYPEELLGQFSSTTVGIVPPGQASQAAMAQSGGAPGALGQVYYYGPPPPGWVQAPNGGFVPPQGYVYPAPQQSGYYGDATKDGGMVSQQQMQNVSPMVPQAPQPVYTASGALPAVGPTPASSEPTPTAAPSPPPQAARQGAPQIPPIRINNSPVADNTPAPPSTRNETER</sequence>
<reference evidence="4 5" key="1">
    <citation type="journal article" date="2014" name="PLoS ONE">
        <title>De novo Genome Assembly of the Fungal Plant Pathogen Pyrenophora semeniperda.</title>
        <authorList>
            <person name="Soliai M.M."/>
            <person name="Meyer S.E."/>
            <person name="Udall J.A."/>
            <person name="Elzinga D.E."/>
            <person name="Hermansen R.A."/>
            <person name="Bodily P.M."/>
            <person name="Hart A.A."/>
            <person name="Coleman C.E."/>
        </authorList>
    </citation>
    <scope>NUCLEOTIDE SEQUENCE [LARGE SCALE GENOMIC DNA]</scope>
    <source>
        <strain evidence="4 5">CCB06</strain>
        <tissue evidence="4">Mycelium</tissue>
    </source>
</reference>
<dbReference type="EMBL" id="KE747840">
    <property type="protein sequence ID" value="RMZ73439.1"/>
    <property type="molecule type" value="Genomic_DNA"/>
</dbReference>
<evidence type="ECO:0000256" key="1">
    <source>
        <dbReference type="SAM" id="MobiDB-lite"/>
    </source>
</evidence>
<feature type="region of interest" description="Disordered" evidence="1">
    <location>
        <begin position="236"/>
        <end position="260"/>
    </location>
</feature>
<protein>
    <submittedName>
        <fullName evidence="4">Uncharacterized protein</fullName>
    </submittedName>
</protein>
<dbReference type="OrthoDB" id="3795566at2759"/>
<keyword evidence="3" id="KW-0732">Signal</keyword>
<keyword evidence="2" id="KW-0812">Transmembrane</keyword>
<evidence type="ECO:0000256" key="3">
    <source>
        <dbReference type="SAM" id="SignalP"/>
    </source>
</evidence>
<keyword evidence="5" id="KW-1185">Reference proteome</keyword>
<feature type="signal peptide" evidence="3">
    <location>
        <begin position="1"/>
        <end position="21"/>
    </location>
</feature>
<evidence type="ECO:0000256" key="2">
    <source>
        <dbReference type="SAM" id="Phobius"/>
    </source>
</evidence>
<feature type="transmembrane region" description="Helical" evidence="2">
    <location>
        <begin position="313"/>
        <end position="331"/>
    </location>
</feature>
<proteinExistence type="predicted"/>